<dbReference type="GO" id="GO:0045892">
    <property type="term" value="P:negative regulation of DNA-templated transcription"/>
    <property type="evidence" value="ECO:0007669"/>
    <property type="project" value="UniProtKB-UniRule"/>
</dbReference>
<dbReference type="HOGENOM" id="CLU_050019_2_0_11"/>
<dbReference type="Gene3D" id="3.30.450.40">
    <property type="match status" value="1"/>
</dbReference>
<dbReference type="NCBIfam" id="TIGR00331">
    <property type="entry name" value="hrcA"/>
    <property type="match status" value="1"/>
</dbReference>
<evidence type="ECO:0000256" key="1">
    <source>
        <dbReference type="ARBA" id="ARBA00022491"/>
    </source>
</evidence>
<keyword evidence="8" id="KW-1185">Reference proteome</keyword>
<dbReference type="GO" id="GO:0003677">
    <property type="term" value="F:DNA binding"/>
    <property type="evidence" value="ECO:0007669"/>
    <property type="project" value="InterPro"/>
</dbReference>
<sequence length="336" mass="36240">MVEEQLSPRQEAILMAVVAEYVRTGVPVGSKHVLDVTHLGLSPASVRAQMAQLEQEGFLAQPHVSSGRIPLVKGYRYFVDRLMRVDTTLIERLRREIVGRLRAARGEWDDVLELTLDLAVEHSQYTAVIAVWSSEVEVVRAVHLVPLDPPTILGVVVGSRGALERAMFEIEPTPPESVVVAAGNFLASRLRGHRMSERLAVLPSGNAEMDAVVFAALAAIDESRVRERPELRVREVAKTASALDQLSKVAGVLETIEQRLSLVEVLRRLIDEGEPVSIGNESGVAALDDCSLVVAPCEVDGTIVGSIGLLGPVRMDYGGASVVVEALREGVAEAVG</sequence>
<evidence type="ECO:0000259" key="6">
    <source>
        <dbReference type="Pfam" id="PF01628"/>
    </source>
</evidence>
<dbReference type="KEGG" id="afo:Afer_1294"/>
<dbReference type="Gene3D" id="1.10.10.10">
    <property type="entry name" value="Winged helix-like DNA-binding domain superfamily/Winged helix DNA-binding domain"/>
    <property type="match status" value="1"/>
</dbReference>
<dbReference type="InterPro" id="IPR036388">
    <property type="entry name" value="WH-like_DNA-bd_sf"/>
</dbReference>
<accession>C7LZR6</accession>
<proteinExistence type="inferred from homology"/>
<evidence type="ECO:0000256" key="3">
    <source>
        <dbReference type="ARBA" id="ARBA00023016"/>
    </source>
</evidence>
<evidence type="ECO:0000313" key="8">
    <source>
        <dbReference type="Proteomes" id="UP000000771"/>
    </source>
</evidence>
<dbReference type="eggNOG" id="COG1420">
    <property type="taxonomic scope" value="Bacteria"/>
</dbReference>
<dbReference type="PANTHER" id="PTHR34824:SF1">
    <property type="entry name" value="HEAT-INDUCIBLE TRANSCRIPTION REPRESSOR HRCA"/>
    <property type="match status" value="1"/>
</dbReference>
<protein>
    <recommendedName>
        <fullName evidence="5">Heat-inducible transcription repressor HrcA</fullName>
    </recommendedName>
</protein>
<feature type="domain" description="Heat-inducible transcription repressor HrcA C-terminal" evidence="6">
    <location>
        <begin position="109"/>
        <end position="318"/>
    </location>
</feature>
<dbReference type="Pfam" id="PF01628">
    <property type="entry name" value="HrcA"/>
    <property type="match status" value="1"/>
</dbReference>
<dbReference type="SUPFAM" id="SSF46785">
    <property type="entry name" value="Winged helix' DNA-binding domain"/>
    <property type="match status" value="1"/>
</dbReference>
<dbReference type="STRING" id="525909.Afer_1294"/>
<keyword evidence="2 5" id="KW-0805">Transcription regulation</keyword>
<keyword evidence="1 5" id="KW-0678">Repressor</keyword>
<evidence type="ECO:0000313" key="7">
    <source>
        <dbReference type="EMBL" id="ACU54224.1"/>
    </source>
</evidence>
<dbReference type="InterPro" id="IPR002571">
    <property type="entry name" value="HrcA"/>
</dbReference>
<keyword evidence="3 5" id="KW-0346">Stress response</keyword>
<dbReference type="InterPro" id="IPR021153">
    <property type="entry name" value="HrcA_C"/>
</dbReference>
<comment type="similarity">
    <text evidence="5">Belongs to the HrcA family.</text>
</comment>
<dbReference type="HAMAP" id="MF_00081">
    <property type="entry name" value="HrcA"/>
    <property type="match status" value="1"/>
</dbReference>
<dbReference type="OrthoDB" id="9783139at2"/>
<reference evidence="7 8" key="1">
    <citation type="journal article" date="2009" name="Stand. Genomic Sci.">
        <title>Complete genome sequence of Acidimicrobium ferrooxidans type strain (ICP).</title>
        <authorList>
            <person name="Clum A."/>
            <person name="Nolan M."/>
            <person name="Lang E."/>
            <person name="Glavina Del Rio T."/>
            <person name="Tice H."/>
            <person name="Copeland A."/>
            <person name="Cheng J.F."/>
            <person name="Lucas S."/>
            <person name="Chen F."/>
            <person name="Bruce D."/>
            <person name="Goodwin L."/>
            <person name="Pitluck S."/>
            <person name="Ivanova N."/>
            <person name="Mavrommatis K."/>
            <person name="Mikhailova N."/>
            <person name="Pati A."/>
            <person name="Chen A."/>
            <person name="Palaniappan K."/>
            <person name="Goker M."/>
            <person name="Spring S."/>
            <person name="Land M."/>
            <person name="Hauser L."/>
            <person name="Chang Y.J."/>
            <person name="Jeffries C.C."/>
            <person name="Chain P."/>
            <person name="Bristow J."/>
            <person name="Eisen J.A."/>
            <person name="Markowitz V."/>
            <person name="Hugenholtz P."/>
            <person name="Kyrpides N.C."/>
            <person name="Klenk H.P."/>
            <person name="Lapidus A."/>
        </authorList>
    </citation>
    <scope>NUCLEOTIDE SEQUENCE [LARGE SCALE GENOMIC DNA]</scope>
    <source>
        <strain evidence="8">DSM 10331 / JCM 15462 / NBRC 103882 / ICP</strain>
    </source>
</reference>
<name>C7LZR6_ACIFD</name>
<dbReference type="AlphaFoldDB" id="C7LZR6"/>
<organism evidence="7 8">
    <name type="scientific">Acidimicrobium ferrooxidans (strain DSM 10331 / JCM 15462 / NBRC 103882 / ICP)</name>
    <dbReference type="NCBI Taxonomy" id="525909"/>
    <lineage>
        <taxon>Bacteria</taxon>
        <taxon>Bacillati</taxon>
        <taxon>Actinomycetota</taxon>
        <taxon>Acidimicrobiia</taxon>
        <taxon>Acidimicrobiales</taxon>
        <taxon>Acidimicrobiaceae</taxon>
        <taxon>Acidimicrobium</taxon>
    </lineage>
</organism>
<evidence type="ECO:0000256" key="5">
    <source>
        <dbReference type="HAMAP-Rule" id="MF_00081"/>
    </source>
</evidence>
<comment type="function">
    <text evidence="5">Negative regulator of class I heat shock genes (grpE-dnaK-dnaJ and groELS operons). Prevents heat-shock induction of these operons.</text>
</comment>
<evidence type="ECO:0000256" key="4">
    <source>
        <dbReference type="ARBA" id="ARBA00023163"/>
    </source>
</evidence>
<dbReference type="InterPro" id="IPR036390">
    <property type="entry name" value="WH_DNA-bd_sf"/>
</dbReference>
<dbReference type="PIRSF" id="PIRSF005485">
    <property type="entry name" value="HrcA"/>
    <property type="match status" value="1"/>
</dbReference>
<evidence type="ECO:0000256" key="2">
    <source>
        <dbReference type="ARBA" id="ARBA00023015"/>
    </source>
</evidence>
<dbReference type="EMBL" id="CP001631">
    <property type="protein sequence ID" value="ACU54224.1"/>
    <property type="molecule type" value="Genomic_DNA"/>
</dbReference>
<gene>
    <name evidence="5" type="primary">hrcA</name>
    <name evidence="7" type="ordered locus">Afer_1294</name>
</gene>
<dbReference type="InterPro" id="IPR029016">
    <property type="entry name" value="GAF-like_dom_sf"/>
</dbReference>
<dbReference type="RefSeq" id="WP_015798710.1">
    <property type="nucleotide sequence ID" value="NC_013124.1"/>
</dbReference>
<dbReference type="PANTHER" id="PTHR34824">
    <property type="entry name" value="HEAT-INDUCIBLE TRANSCRIPTION REPRESSOR HRCA"/>
    <property type="match status" value="1"/>
</dbReference>
<dbReference type="Proteomes" id="UP000000771">
    <property type="component" value="Chromosome"/>
</dbReference>
<keyword evidence="4 5" id="KW-0804">Transcription</keyword>
<dbReference type="SUPFAM" id="SSF55781">
    <property type="entry name" value="GAF domain-like"/>
    <property type="match status" value="1"/>
</dbReference>